<evidence type="ECO:0000256" key="4">
    <source>
        <dbReference type="PROSITE-ProRule" id="PRU00433"/>
    </source>
</evidence>
<evidence type="ECO:0000256" key="1">
    <source>
        <dbReference type="ARBA" id="ARBA00022617"/>
    </source>
</evidence>
<organism evidence="6 7">
    <name type="scientific">Sinorhizobium psoraleae</name>
    <dbReference type="NCBI Taxonomy" id="520838"/>
    <lineage>
        <taxon>Bacteria</taxon>
        <taxon>Pseudomonadati</taxon>
        <taxon>Pseudomonadota</taxon>
        <taxon>Alphaproteobacteria</taxon>
        <taxon>Hyphomicrobiales</taxon>
        <taxon>Rhizobiaceae</taxon>
        <taxon>Sinorhizobium/Ensifer group</taxon>
        <taxon>Sinorhizobium</taxon>
    </lineage>
</organism>
<keyword evidence="3 4" id="KW-0408">Iron</keyword>
<name>A0ABT4KNG6_9HYPH</name>
<dbReference type="InterPro" id="IPR051395">
    <property type="entry name" value="Cytochrome_c_Peroxidase/MauG"/>
</dbReference>
<keyword evidence="7" id="KW-1185">Reference proteome</keyword>
<dbReference type="InterPro" id="IPR009056">
    <property type="entry name" value="Cyt_c-like_dom"/>
</dbReference>
<feature type="domain" description="Cytochrome c" evidence="5">
    <location>
        <begin position="335"/>
        <end position="544"/>
    </location>
</feature>
<evidence type="ECO:0000313" key="6">
    <source>
        <dbReference type="EMBL" id="MCZ4093483.1"/>
    </source>
</evidence>
<dbReference type="EMBL" id="JAPVOI010000005">
    <property type="protein sequence ID" value="MCZ4093483.1"/>
    <property type="molecule type" value="Genomic_DNA"/>
</dbReference>
<evidence type="ECO:0000259" key="5">
    <source>
        <dbReference type="PROSITE" id="PS51007"/>
    </source>
</evidence>
<dbReference type="Pfam" id="PF21419">
    <property type="entry name" value="RoxA-like_Cyt-c"/>
    <property type="match status" value="1"/>
</dbReference>
<comment type="caution">
    <text evidence="6">The sequence shown here is derived from an EMBL/GenBank/DDBJ whole genome shotgun (WGS) entry which is preliminary data.</text>
</comment>
<accession>A0ABT4KNG6</accession>
<dbReference type="Proteomes" id="UP001079430">
    <property type="component" value="Unassembled WGS sequence"/>
</dbReference>
<keyword evidence="1 4" id="KW-0349">Heme</keyword>
<dbReference type="Gene3D" id="1.10.760.10">
    <property type="entry name" value="Cytochrome c-like domain"/>
    <property type="match status" value="1"/>
</dbReference>
<evidence type="ECO:0000256" key="2">
    <source>
        <dbReference type="ARBA" id="ARBA00022723"/>
    </source>
</evidence>
<dbReference type="SUPFAM" id="SSF46626">
    <property type="entry name" value="Cytochrome c"/>
    <property type="match status" value="1"/>
</dbReference>
<dbReference type="RefSeq" id="WP_269285262.1">
    <property type="nucleotide sequence ID" value="NZ_JAPVOI010000005.1"/>
</dbReference>
<evidence type="ECO:0000313" key="7">
    <source>
        <dbReference type="Proteomes" id="UP001079430"/>
    </source>
</evidence>
<protein>
    <recommendedName>
        <fullName evidence="5">Cytochrome c domain-containing protein</fullName>
    </recommendedName>
</protein>
<dbReference type="PROSITE" id="PS51007">
    <property type="entry name" value="CYTC"/>
    <property type="match status" value="1"/>
</dbReference>
<reference evidence="6" key="1">
    <citation type="submission" date="2022-10" db="EMBL/GenBank/DDBJ databases">
        <title>Whole genome sequencing of three plant growth promoting bacteria isolated from Vachellia tortilis subsp. raddiana in Morocco.</title>
        <authorList>
            <person name="Hnini M."/>
            <person name="Zouagui R."/>
            <person name="Zouagui H."/>
            <person name="Chemao Elfihri M.-W."/>
            <person name="Ibrahimi A."/>
            <person name="Sbabou L."/>
            <person name="Aurag J."/>
        </authorList>
    </citation>
    <scope>NUCLEOTIDE SEQUENCE</scope>
    <source>
        <strain evidence="6">LMR678</strain>
    </source>
</reference>
<keyword evidence="2 4" id="KW-0479">Metal-binding</keyword>
<dbReference type="PANTHER" id="PTHR30600:SF9">
    <property type="entry name" value="BLR7738 PROTEIN"/>
    <property type="match status" value="1"/>
</dbReference>
<dbReference type="InterPro" id="IPR036909">
    <property type="entry name" value="Cyt_c-like_dom_sf"/>
</dbReference>
<proteinExistence type="predicted"/>
<dbReference type="PANTHER" id="PTHR30600">
    <property type="entry name" value="CYTOCHROME C PEROXIDASE-RELATED"/>
    <property type="match status" value="1"/>
</dbReference>
<sequence length="544" mass="59042">MLQRVLPDLAPEIWGRNDENFGRFGFFADPDDKSRPLPLGLGIASTAGRPLDASGNPLGEIDFAKPGLNVVTLACGACHIGQVQTPDGPALVDGAPNTKMDVRKWRDAYSRTVAAYFSTPEKIKASAERIAAIIDAKPNGYFYPPAYFGKSGFLNFTPNVEVAQRAALKKNLPGILATFACGTVQREAGIELQKQTSYGNWNGPGFSGFSTGQQDGSGDLIFQLLVAKAMPPGECQPNAAGGLNRNFDATAFKSSSHPEIPPFATITDIPSVWNQQERSLAQWDGSVKMAFWRNIAAQLPIVGDPSKIDLVNTGVVANFLDGLPPAPYPFDVDMPSALRGEALFKDNCAVCHKPHNDTIYQFRDIGTDMNRAAVLNDAAFQLFAAGFQASCHNQDFLYRTPTGEEVRPCRMAGEDVITARTTPAVQGYVAEVLDGVWARAPYLHNGSVPTLYHLLVPTSRPAQFLRGAIQYDTAKVGYVWDPAVTGLVSDTSPTLTVYDTQKDGHAATGHDRNLVVDGKLRRLDWSGQQYADALKDLIEYLKTR</sequence>
<evidence type="ECO:0000256" key="3">
    <source>
        <dbReference type="ARBA" id="ARBA00023004"/>
    </source>
</evidence>
<gene>
    <name evidence="6" type="ORF">O3W52_27000</name>
</gene>